<reference evidence="2" key="1">
    <citation type="submission" date="2020-09" db="EMBL/GenBank/DDBJ databases">
        <title>A novel bacterium of genus Paenibacillus, isolated from South China Sea.</title>
        <authorList>
            <person name="Huang H."/>
            <person name="Mo K."/>
            <person name="Hu Y."/>
        </authorList>
    </citation>
    <scope>NUCLEOTIDE SEQUENCE</scope>
    <source>
        <strain evidence="2">IB182496</strain>
    </source>
</reference>
<dbReference type="PIRSF" id="PIRSF016498">
    <property type="entry name" value="UCP016498"/>
    <property type="match status" value="1"/>
</dbReference>
<protein>
    <submittedName>
        <fullName evidence="2">DUF2203 domain-containing protein</fullName>
    </submittedName>
</protein>
<dbReference type="InterPro" id="IPR018699">
    <property type="entry name" value="DUF2203"/>
</dbReference>
<dbReference type="Pfam" id="PF09969">
    <property type="entry name" value="DUF2203"/>
    <property type="match status" value="1"/>
</dbReference>
<feature type="region of interest" description="Disordered" evidence="1">
    <location>
        <begin position="38"/>
        <end position="58"/>
    </location>
</feature>
<evidence type="ECO:0000313" key="2">
    <source>
        <dbReference type="EMBL" id="MBD2846699.1"/>
    </source>
</evidence>
<dbReference type="Proteomes" id="UP000621560">
    <property type="component" value="Unassembled WGS sequence"/>
</dbReference>
<accession>A0A927BWE3</accession>
<comment type="caution">
    <text evidence="2">The sequence shown here is derived from an EMBL/GenBank/DDBJ whole genome shotgun (WGS) entry which is preliminary data.</text>
</comment>
<gene>
    <name evidence="2" type="ORF">IDH44_16000</name>
</gene>
<organism evidence="2 3">
    <name type="scientific">Paenibacillus sabuli</name>
    <dbReference type="NCBI Taxonomy" id="2772509"/>
    <lineage>
        <taxon>Bacteria</taxon>
        <taxon>Bacillati</taxon>
        <taxon>Bacillota</taxon>
        <taxon>Bacilli</taxon>
        <taxon>Bacillales</taxon>
        <taxon>Paenibacillaceae</taxon>
        <taxon>Paenibacillus</taxon>
    </lineage>
</organism>
<keyword evidence="3" id="KW-1185">Reference proteome</keyword>
<evidence type="ECO:0000313" key="3">
    <source>
        <dbReference type="Proteomes" id="UP000621560"/>
    </source>
</evidence>
<proteinExistence type="predicted"/>
<sequence length="141" mass="16405">MTKHFTLTEANRLLPELQRDLKELQELAREMERQMRELKLRKAKQQPSVSGQSADLEPDSFFEQEGRIEFMQLEAEMKVANFARKGVMLKMLDPGLIDFPSELNGQEVLICWKEGEEAATHYHSWRDGYAGRQRHPEAGED</sequence>
<dbReference type="EMBL" id="JACXIZ010000027">
    <property type="protein sequence ID" value="MBD2846699.1"/>
    <property type="molecule type" value="Genomic_DNA"/>
</dbReference>
<dbReference type="RefSeq" id="WP_190919334.1">
    <property type="nucleotide sequence ID" value="NZ_JACXIZ010000027.1"/>
</dbReference>
<name>A0A927BWE3_9BACL</name>
<evidence type="ECO:0000256" key="1">
    <source>
        <dbReference type="SAM" id="MobiDB-lite"/>
    </source>
</evidence>
<dbReference type="AlphaFoldDB" id="A0A927BWE3"/>